<reference evidence="4 5" key="1">
    <citation type="submission" date="2019-03" db="EMBL/GenBank/DDBJ databases">
        <title>Genomic Encyclopedia of Type Strains, Phase IV (KMG-V): Genome sequencing to study the core and pangenomes of soil and plant-associated prokaryotes.</title>
        <authorList>
            <person name="Whitman W."/>
        </authorList>
    </citation>
    <scope>NUCLEOTIDE SEQUENCE [LARGE SCALE GENOMIC DNA]</scope>
    <source>
        <strain evidence="4 5">Hc14</strain>
    </source>
</reference>
<comment type="similarity">
    <text evidence="2">Belongs to the bacterial solute-binding protein 5 family.</text>
</comment>
<protein>
    <submittedName>
        <fullName evidence="4">Extracellular solute-binding protein (Family 5)</fullName>
    </submittedName>
</protein>
<gene>
    <name evidence="4" type="ORF">EV132_109154</name>
</gene>
<dbReference type="Pfam" id="PF00496">
    <property type="entry name" value="SBP_bac_5"/>
    <property type="match status" value="1"/>
</dbReference>
<evidence type="ECO:0000313" key="5">
    <source>
        <dbReference type="Proteomes" id="UP000294576"/>
    </source>
</evidence>
<evidence type="ECO:0000256" key="2">
    <source>
        <dbReference type="ARBA" id="ARBA00005695"/>
    </source>
</evidence>
<dbReference type="Proteomes" id="UP000294576">
    <property type="component" value="Unassembled WGS sequence"/>
</dbReference>
<accession>A0A4R3Q0L6</accession>
<comment type="caution">
    <text evidence="4">The sequence shown here is derived from an EMBL/GenBank/DDBJ whole genome shotgun (WGS) entry which is preliminary data.</text>
</comment>
<evidence type="ECO:0000313" key="4">
    <source>
        <dbReference type="EMBL" id="TCU14431.1"/>
    </source>
</evidence>
<dbReference type="InterPro" id="IPR000914">
    <property type="entry name" value="SBP_5_dom"/>
</dbReference>
<name>A0A4R3Q0L6_RHISU</name>
<feature type="domain" description="Solute-binding protein family 5" evidence="3">
    <location>
        <begin position="2"/>
        <end position="126"/>
    </location>
</feature>
<dbReference type="GO" id="GO:0015833">
    <property type="term" value="P:peptide transport"/>
    <property type="evidence" value="ECO:0007669"/>
    <property type="project" value="TreeGrafter"/>
</dbReference>
<dbReference type="SUPFAM" id="SSF53850">
    <property type="entry name" value="Periplasmic binding protein-like II"/>
    <property type="match status" value="1"/>
</dbReference>
<dbReference type="PANTHER" id="PTHR30290">
    <property type="entry name" value="PERIPLASMIC BINDING COMPONENT OF ABC TRANSPORTER"/>
    <property type="match status" value="1"/>
</dbReference>
<dbReference type="Gene3D" id="3.10.105.10">
    <property type="entry name" value="Dipeptide-binding Protein, Domain 3"/>
    <property type="match status" value="1"/>
</dbReference>
<dbReference type="AlphaFoldDB" id="A0A4R3Q0L6"/>
<dbReference type="GO" id="GO:1904680">
    <property type="term" value="F:peptide transmembrane transporter activity"/>
    <property type="evidence" value="ECO:0007669"/>
    <property type="project" value="TreeGrafter"/>
</dbReference>
<dbReference type="InterPro" id="IPR039424">
    <property type="entry name" value="SBP_5"/>
</dbReference>
<dbReference type="EMBL" id="SMBH01000009">
    <property type="protein sequence ID" value="TCU14431.1"/>
    <property type="molecule type" value="Genomic_DNA"/>
</dbReference>
<organism evidence="4 5">
    <name type="scientific">Rhizobium sullae</name>
    <name type="common">Rhizobium hedysari</name>
    <dbReference type="NCBI Taxonomy" id="50338"/>
    <lineage>
        <taxon>Bacteria</taxon>
        <taxon>Pseudomonadati</taxon>
        <taxon>Pseudomonadota</taxon>
        <taxon>Alphaproteobacteria</taxon>
        <taxon>Hyphomicrobiales</taxon>
        <taxon>Rhizobiaceae</taxon>
        <taxon>Rhizobium/Agrobacterium group</taxon>
        <taxon>Rhizobium</taxon>
    </lineage>
</organism>
<evidence type="ECO:0000259" key="3">
    <source>
        <dbReference type="Pfam" id="PF00496"/>
    </source>
</evidence>
<proteinExistence type="inferred from homology"/>
<dbReference type="Gene3D" id="3.40.190.10">
    <property type="entry name" value="Periplasmic binding protein-like II"/>
    <property type="match status" value="1"/>
</dbReference>
<evidence type="ECO:0000256" key="1">
    <source>
        <dbReference type="ARBA" id="ARBA00004418"/>
    </source>
</evidence>
<comment type="subcellular location">
    <subcellularLocation>
        <location evidence="1">Periplasm</location>
    </subcellularLocation>
</comment>
<sequence>MPTFKDNKSFKVIEGNSFVVNYLGSNHDSPIWKDVRIRQVVTYAINRDAKSLHGGAAMPANCVYAADRLVPKDIETYAYDPEKAKELLKEAGWDQINGAKPIALLTSYLTPLATNVLAAVQAMLAQACRAPLTSSAAGTPDLPIHGRIHRPPCARKPVIIRMPRSTNC</sequence>